<evidence type="ECO:0000256" key="1">
    <source>
        <dbReference type="ARBA" id="ARBA00023186"/>
    </source>
</evidence>
<dbReference type="EMBL" id="LAVV01013405">
    <property type="protein sequence ID" value="KNZ45678.1"/>
    <property type="molecule type" value="Genomic_DNA"/>
</dbReference>
<dbReference type="Proteomes" id="UP000037035">
    <property type="component" value="Unassembled WGS sequence"/>
</dbReference>
<sequence length="159" mass="17988">MQMLEASTGAGGEEGEKEVTMGDQKMINEFSNLNMQRMRVKKQLKSKTLEHDDLVELENELLLGSFDVDEEPDGLDGGQENDLILYKLDTSYIHIQRSRFQEVKLAENLAKSKDEIAKLNSTMDLLGNQMSVLKKKLYSKFGNTINLEAGDEDEEDEVP</sequence>
<proteinExistence type="predicted"/>
<reference evidence="3 4" key="1">
    <citation type="submission" date="2015-08" db="EMBL/GenBank/DDBJ databases">
        <title>Next Generation Sequencing and Analysis of the Genome of Puccinia sorghi L Schw, the Causal Agent of Maize Common Rust.</title>
        <authorList>
            <person name="Rochi L."/>
            <person name="Burguener G."/>
            <person name="Darino M."/>
            <person name="Turjanski A."/>
            <person name="Kreff E."/>
            <person name="Dieguez M.J."/>
            <person name="Sacco F."/>
        </authorList>
    </citation>
    <scope>NUCLEOTIDE SEQUENCE [LARGE SCALE GENOMIC DNA]</scope>
    <source>
        <strain evidence="3 4">RO10H11247</strain>
    </source>
</reference>
<accession>A0A0L6UAS9</accession>
<protein>
    <recommendedName>
        <fullName evidence="5">Prefoldin subunit 4</fullName>
    </recommendedName>
</protein>
<keyword evidence="1" id="KW-0143">Chaperone</keyword>
<dbReference type="GO" id="GO:0005737">
    <property type="term" value="C:cytoplasm"/>
    <property type="evidence" value="ECO:0007669"/>
    <property type="project" value="TreeGrafter"/>
</dbReference>
<dbReference type="GO" id="GO:0051082">
    <property type="term" value="F:unfolded protein binding"/>
    <property type="evidence" value="ECO:0007669"/>
    <property type="project" value="TreeGrafter"/>
</dbReference>
<dbReference type="AlphaFoldDB" id="A0A0L6UAS9"/>
<dbReference type="InterPro" id="IPR016661">
    <property type="entry name" value="PFDN4"/>
</dbReference>
<dbReference type="GO" id="GO:0006457">
    <property type="term" value="P:protein folding"/>
    <property type="evidence" value="ECO:0007669"/>
    <property type="project" value="InterPro"/>
</dbReference>
<feature type="region of interest" description="Disordered" evidence="2">
    <location>
        <begin position="1"/>
        <end position="20"/>
    </location>
</feature>
<evidence type="ECO:0000313" key="3">
    <source>
        <dbReference type="EMBL" id="KNZ45678.1"/>
    </source>
</evidence>
<dbReference type="GO" id="GO:0016272">
    <property type="term" value="C:prefoldin complex"/>
    <property type="evidence" value="ECO:0007669"/>
    <property type="project" value="InterPro"/>
</dbReference>
<dbReference type="OrthoDB" id="10250441at2759"/>
<dbReference type="STRING" id="27349.A0A0L6UAS9"/>
<keyword evidence="4" id="KW-1185">Reference proteome</keyword>
<dbReference type="PANTHER" id="PTHR21100">
    <property type="entry name" value="PREFOLDIN SUBUNIT 4"/>
    <property type="match status" value="1"/>
</dbReference>
<gene>
    <name evidence="3" type="ORF">VP01_791g4</name>
</gene>
<evidence type="ECO:0000256" key="2">
    <source>
        <dbReference type="SAM" id="MobiDB-lite"/>
    </source>
</evidence>
<comment type="caution">
    <text evidence="3">The sequence shown here is derived from an EMBL/GenBank/DDBJ whole genome shotgun (WGS) entry which is preliminary data.</text>
</comment>
<name>A0A0L6UAS9_9BASI</name>
<dbReference type="VEuPathDB" id="FungiDB:VP01_791g4"/>
<evidence type="ECO:0008006" key="5">
    <source>
        <dbReference type="Google" id="ProtNLM"/>
    </source>
</evidence>
<evidence type="ECO:0000313" key="4">
    <source>
        <dbReference type="Proteomes" id="UP000037035"/>
    </source>
</evidence>
<dbReference type="PANTHER" id="PTHR21100:SF9">
    <property type="entry name" value="PREFOLDIN SUBUNIT 4"/>
    <property type="match status" value="1"/>
</dbReference>
<organism evidence="3 4">
    <name type="scientific">Puccinia sorghi</name>
    <dbReference type="NCBI Taxonomy" id="27349"/>
    <lineage>
        <taxon>Eukaryota</taxon>
        <taxon>Fungi</taxon>
        <taxon>Dikarya</taxon>
        <taxon>Basidiomycota</taxon>
        <taxon>Pucciniomycotina</taxon>
        <taxon>Pucciniomycetes</taxon>
        <taxon>Pucciniales</taxon>
        <taxon>Pucciniaceae</taxon>
        <taxon>Puccinia</taxon>
    </lineage>
</organism>